<evidence type="ECO:0000256" key="3">
    <source>
        <dbReference type="ARBA" id="ARBA00023027"/>
    </source>
</evidence>
<keyword evidence="3" id="KW-0520">NAD</keyword>
<protein>
    <submittedName>
        <fullName evidence="7">Aldehyde dehydrogenase</fullName>
    </submittedName>
</protein>
<dbReference type="PANTHER" id="PTHR42986">
    <property type="entry name" value="BENZALDEHYDE DEHYDROGENASE YFMT"/>
    <property type="match status" value="1"/>
</dbReference>
<keyword evidence="2 5" id="KW-0560">Oxidoreductase</keyword>
<evidence type="ECO:0000256" key="1">
    <source>
        <dbReference type="ARBA" id="ARBA00009986"/>
    </source>
</evidence>
<dbReference type="Gene3D" id="3.40.605.10">
    <property type="entry name" value="Aldehyde Dehydrogenase, Chain A, domain 1"/>
    <property type="match status" value="1"/>
</dbReference>
<evidence type="ECO:0000256" key="5">
    <source>
        <dbReference type="RuleBase" id="RU003345"/>
    </source>
</evidence>
<dbReference type="PANTHER" id="PTHR42986:SF1">
    <property type="entry name" value="BENZALDEHYDE DEHYDROGENASE YFMT"/>
    <property type="match status" value="1"/>
</dbReference>
<comment type="caution">
    <text evidence="7">The sequence shown here is derived from an EMBL/GenBank/DDBJ whole genome shotgun (WGS) entry which is preliminary data.</text>
</comment>
<evidence type="ECO:0000256" key="2">
    <source>
        <dbReference type="ARBA" id="ARBA00023002"/>
    </source>
</evidence>
<dbReference type="Proteomes" id="UP000681594">
    <property type="component" value="Unassembled WGS sequence"/>
</dbReference>
<dbReference type="InterPro" id="IPR016161">
    <property type="entry name" value="Ald_DH/histidinol_DH"/>
</dbReference>
<dbReference type="InterPro" id="IPR015590">
    <property type="entry name" value="Aldehyde_DH_dom"/>
</dbReference>
<dbReference type="InterPro" id="IPR016163">
    <property type="entry name" value="Ald_DH_C"/>
</dbReference>
<accession>A0ABS4A9I5</accession>
<dbReference type="EMBL" id="JAGIZB010000002">
    <property type="protein sequence ID" value="MBP0443658.1"/>
    <property type="molecule type" value="Genomic_DNA"/>
</dbReference>
<dbReference type="Pfam" id="PF00171">
    <property type="entry name" value="Aldedh"/>
    <property type="match status" value="1"/>
</dbReference>
<dbReference type="InterPro" id="IPR016162">
    <property type="entry name" value="Ald_DH_N"/>
</dbReference>
<dbReference type="SUPFAM" id="SSF53720">
    <property type="entry name" value="ALDH-like"/>
    <property type="match status" value="1"/>
</dbReference>
<proteinExistence type="inferred from homology"/>
<gene>
    <name evidence="7" type="ORF">J8J14_02605</name>
</gene>
<name>A0ABS4A9I5_9PROT</name>
<dbReference type="InterPro" id="IPR029510">
    <property type="entry name" value="Ald_DH_CS_GLU"/>
</dbReference>
<evidence type="ECO:0000313" key="7">
    <source>
        <dbReference type="EMBL" id="MBP0443658.1"/>
    </source>
</evidence>
<dbReference type="CDD" id="cd07105">
    <property type="entry name" value="ALDH_SaliADH"/>
    <property type="match status" value="1"/>
</dbReference>
<evidence type="ECO:0000313" key="8">
    <source>
        <dbReference type="Proteomes" id="UP000681594"/>
    </source>
</evidence>
<feature type="domain" description="Aldehyde dehydrogenase" evidence="6">
    <location>
        <begin position="19"/>
        <end position="472"/>
    </location>
</feature>
<comment type="similarity">
    <text evidence="1 5">Belongs to the aldehyde dehydrogenase family.</text>
</comment>
<dbReference type="RefSeq" id="WP_209377884.1">
    <property type="nucleotide sequence ID" value="NZ_JAGIZB010000002.1"/>
</dbReference>
<keyword evidence="8" id="KW-1185">Reference proteome</keyword>
<feature type="active site" evidence="4">
    <location>
        <position position="251"/>
    </location>
</feature>
<dbReference type="Gene3D" id="3.40.309.10">
    <property type="entry name" value="Aldehyde Dehydrogenase, Chain A, domain 2"/>
    <property type="match status" value="1"/>
</dbReference>
<evidence type="ECO:0000256" key="4">
    <source>
        <dbReference type="PROSITE-ProRule" id="PRU10007"/>
    </source>
</evidence>
<sequence>MLDVPLIIGEGDRPATGSATFERRNPVTGEVATRAAAATVEDALAACDAAAAAFPAWSKLGPNARRSILLKAADALAAKAPDFIRLMAEEIGATAGWAGFNVHLAAGMLREAAAATTQTTGEVIPSDKPGCLAMSIRAPVGVVLGMAPWNAPVILGVRALALPLACGNTVVLKASETCPGTHSLIAQALREGGVPPGVVNVVTHSAEDAPAVVEAMIAHNAVRRVNFTGSTHVGRIIAMHAAKHLKPVLLELGGKAPMIVLEDADLDEAVKAAAFGAFMNQGQICMSTERLVVVDSVADEFARRFADFVATLPVGDPRTGTVFLGSVVDEASAVKVERLIEDAVGKGATLLGGGARKGTIMPASIIDRVTPDMAIYAEESFGPVVAMIRVKDAEEAIRVANDTEYGLSAAIFTKDVARGLALAQRIESGICHVNGPTVHDEAQMPFGGVKASGYGRFGGRAGIAEFTELRWITVETQPGQYPFPPAAKAPPPATPGAH</sequence>
<reference evidence="7 8" key="1">
    <citation type="submission" date="2021-03" db="EMBL/GenBank/DDBJ databases">
        <authorList>
            <person name="So Y."/>
        </authorList>
    </citation>
    <scope>NUCLEOTIDE SEQUENCE [LARGE SCALE GENOMIC DNA]</scope>
    <source>
        <strain evidence="7 8">SSH11</strain>
    </source>
</reference>
<organism evidence="7 8">
    <name type="scientific">Pararoseomonas baculiformis</name>
    <dbReference type="NCBI Taxonomy" id="2820812"/>
    <lineage>
        <taxon>Bacteria</taxon>
        <taxon>Pseudomonadati</taxon>
        <taxon>Pseudomonadota</taxon>
        <taxon>Alphaproteobacteria</taxon>
        <taxon>Acetobacterales</taxon>
        <taxon>Acetobacteraceae</taxon>
        <taxon>Pararoseomonas</taxon>
    </lineage>
</organism>
<dbReference type="PROSITE" id="PS00687">
    <property type="entry name" value="ALDEHYDE_DEHYDR_GLU"/>
    <property type="match status" value="1"/>
</dbReference>
<evidence type="ECO:0000259" key="6">
    <source>
        <dbReference type="Pfam" id="PF00171"/>
    </source>
</evidence>